<dbReference type="InterPro" id="IPR050675">
    <property type="entry name" value="OAF3"/>
</dbReference>
<dbReference type="SUPFAM" id="SSF57701">
    <property type="entry name" value="Zn2/Cys6 DNA-binding domain"/>
    <property type="match status" value="1"/>
</dbReference>
<dbReference type="GO" id="GO:0003677">
    <property type="term" value="F:DNA binding"/>
    <property type="evidence" value="ECO:0007669"/>
    <property type="project" value="UniProtKB-KW"/>
</dbReference>
<dbReference type="PANTHER" id="PTHR31069">
    <property type="entry name" value="OLEATE-ACTIVATED TRANSCRIPTION FACTOR 1-RELATED"/>
    <property type="match status" value="1"/>
</dbReference>
<keyword evidence="2" id="KW-0238">DNA-binding</keyword>
<dbReference type="EMBL" id="SELW01000047">
    <property type="protein sequence ID" value="TID31136.1"/>
    <property type="molecule type" value="Genomic_DNA"/>
</dbReference>
<dbReference type="InterPro" id="IPR036864">
    <property type="entry name" value="Zn2-C6_fun-type_DNA-bd_sf"/>
</dbReference>
<proteinExistence type="predicted"/>
<name>A0A4T0X6I7_9ASCO</name>
<evidence type="ECO:0000256" key="2">
    <source>
        <dbReference type="ARBA" id="ARBA00023125"/>
    </source>
</evidence>
<dbReference type="InterPro" id="IPR001138">
    <property type="entry name" value="Zn2Cys6_DnaBD"/>
</dbReference>
<evidence type="ECO:0000256" key="1">
    <source>
        <dbReference type="ARBA" id="ARBA00023015"/>
    </source>
</evidence>
<evidence type="ECO:0000259" key="6">
    <source>
        <dbReference type="PROSITE" id="PS50048"/>
    </source>
</evidence>
<evidence type="ECO:0000256" key="3">
    <source>
        <dbReference type="ARBA" id="ARBA00023163"/>
    </source>
</evidence>
<evidence type="ECO:0000256" key="4">
    <source>
        <dbReference type="ARBA" id="ARBA00023242"/>
    </source>
</evidence>
<keyword evidence="8" id="KW-1185">Reference proteome</keyword>
<sequence length="877" mass="101808">MAQTNKRSFDGCITCRNRKVKCGKERPKCLRCAKAKLECRGYGFTLKFKDTMIVDSNGELATISLFNDNSADDRAKRQRLELMHFPSTHYYSTFDEVDQKLNLVEALEIRQTYTGIGPFGKFKVKKCSTVNSQTKETRRQIIQRNMVLPSFSSITSMGIIPDLQKTEKSTFQSLPLVPVLEMNYQRKQLQRNYDNISTSVFNGATIPTIGSSISSTNIDDNIATSLWIHPRLEIDAILTYQALVGTANVVKQQWDVIKKVIFSELYGTAGDLKNRIVDKMNLSLSDTEKETKKFVYEVFRALNDDIHDTMRIASFTSLLRSQRVKNWFACLTYCMVALSLTAFSQYKVLFNEFGIYDESLKLFRCYIAFREMSLVNLGTLITPLLDIELLNSYTYKIKNFELLERIIKVGLLKELVLTLILAIYQDSSLDIICNYALLHHVLRGIQEYCKKIGHIEEQIDEIWEWFRYLDAFYKSCSKIDLENYIIDEEGFEDVKSDYNLIQKFQFDDYFNNTEFNKIEIQAVPSTVDKNSNNSSEDENDADADADADDEETIPLVLPPRLAKRPNIEDKPPRRFNVRFHFSETDCESDDELEDDSLDESNLVKESSTSQEVSDAEKAKSIKDSVAASGTMPLKDREQISNNQGKIKVFHPSSLTYRNSESRPSLIELSFGMPLSLLELMERTVRLTDHKNWCLRKKIFARNFPKFCCDLEEDLLSWKLEWDLYKERSSDAENLQFHSLFHKALYHLAVAFYNTLLMFFYRLIKETDPVLLQNHVSTTVKHLEELRKLSLRSDFLKDLKISPPFWCFMISGSDATTPHLQHRFDEMGRKWFVAGNKWIGKQVMMEVWRNREEAENNELQETISWLDLVKDWEISGFN</sequence>
<dbReference type="PROSITE" id="PS00463">
    <property type="entry name" value="ZN2_CY6_FUNGAL_1"/>
    <property type="match status" value="1"/>
</dbReference>
<feature type="compositionally biased region" description="Acidic residues" evidence="5">
    <location>
        <begin position="535"/>
        <end position="552"/>
    </location>
</feature>
<keyword evidence="3" id="KW-0804">Transcription</keyword>
<evidence type="ECO:0000313" key="7">
    <source>
        <dbReference type="EMBL" id="TID31136.1"/>
    </source>
</evidence>
<feature type="compositionally biased region" description="Polar residues" evidence="5">
    <location>
        <begin position="603"/>
        <end position="612"/>
    </location>
</feature>
<evidence type="ECO:0000313" key="8">
    <source>
        <dbReference type="Proteomes" id="UP000307173"/>
    </source>
</evidence>
<evidence type="ECO:0000256" key="5">
    <source>
        <dbReference type="SAM" id="MobiDB-lite"/>
    </source>
</evidence>
<dbReference type="STRING" id="52247.A0A4T0X6I7"/>
<keyword evidence="1" id="KW-0805">Transcription regulation</keyword>
<dbReference type="Pfam" id="PF00172">
    <property type="entry name" value="Zn_clus"/>
    <property type="match status" value="1"/>
</dbReference>
<protein>
    <recommendedName>
        <fullName evidence="6">Zn(2)-C6 fungal-type domain-containing protein</fullName>
    </recommendedName>
</protein>
<dbReference type="AlphaFoldDB" id="A0A4T0X6I7"/>
<gene>
    <name evidence="7" type="ORF">CANINC_000288</name>
</gene>
<dbReference type="GO" id="GO:0000981">
    <property type="term" value="F:DNA-binding transcription factor activity, RNA polymerase II-specific"/>
    <property type="evidence" value="ECO:0007669"/>
    <property type="project" value="InterPro"/>
</dbReference>
<dbReference type="InterPro" id="IPR021858">
    <property type="entry name" value="Fun_TF"/>
</dbReference>
<dbReference type="SMART" id="SM00066">
    <property type="entry name" value="GAL4"/>
    <property type="match status" value="1"/>
</dbReference>
<dbReference type="CDD" id="cd00067">
    <property type="entry name" value="GAL4"/>
    <property type="match status" value="1"/>
</dbReference>
<dbReference type="PANTHER" id="PTHR31069:SF32">
    <property type="entry name" value="ARGININE METABOLISM REGULATION PROTEIN II"/>
    <property type="match status" value="1"/>
</dbReference>
<dbReference type="Proteomes" id="UP000307173">
    <property type="component" value="Unassembled WGS sequence"/>
</dbReference>
<keyword evidence="4" id="KW-0539">Nucleus</keyword>
<organism evidence="7 8">
    <name type="scientific">Pichia inconspicua</name>
    <dbReference type="NCBI Taxonomy" id="52247"/>
    <lineage>
        <taxon>Eukaryota</taxon>
        <taxon>Fungi</taxon>
        <taxon>Dikarya</taxon>
        <taxon>Ascomycota</taxon>
        <taxon>Saccharomycotina</taxon>
        <taxon>Pichiomycetes</taxon>
        <taxon>Pichiales</taxon>
        <taxon>Pichiaceae</taxon>
        <taxon>Pichia</taxon>
    </lineage>
</organism>
<feature type="compositionally biased region" description="Acidic residues" evidence="5">
    <location>
        <begin position="586"/>
        <end position="598"/>
    </location>
</feature>
<dbReference type="Gene3D" id="4.10.240.10">
    <property type="entry name" value="Zn(2)-C6 fungal-type DNA-binding domain"/>
    <property type="match status" value="1"/>
</dbReference>
<comment type="caution">
    <text evidence="7">The sequence shown here is derived from an EMBL/GenBank/DDBJ whole genome shotgun (WGS) entry which is preliminary data.</text>
</comment>
<dbReference type="GO" id="GO:0008270">
    <property type="term" value="F:zinc ion binding"/>
    <property type="evidence" value="ECO:0007669"/>
    <property type="project" value="InterPro"/>
</dbReference>
<feature type="region of interest" description="Disordered" evidence="5">
    <location>
        <begin position="526"/>
        <end position="569"/>
    </location>
</feature>
<feature type="domain" description="Zn(2)-C6 fungal-type" evidence="6">
    <location>
        <begin position="11"/>
        <end position="39"/>
    </location>
</feature>
<feature type="region of interest" description="Disordered" evidence="5">
    <location>
        <begin position="586"/>
        <end position="642"/>
    </location>
</feature>
<dbReference type="OrthoDB" id="3477330at2759"/>
<accession>A0A4T0X6I7</accession>
<reference evidence="7 8" key="1">
    <citation type="journal article" date="2019" name="Front. Genet.">
        <title>Whole-Genome Sequencing of the Opportunistic Yeast Pathogen Candida inconspicua Uncovers Its Hybrid Origin.</title>
        <authorList>
            <person name="Mixao V."/>
            <person name="Hansen A.P."/>
            <person name="Saus E."/>
            <person name="Boekhout T."/>
            <person name="Lass-Florl C."/>
            <person name="Gabaldon T."/>
        </authorList>
    </citation>
    <scope>NUCLEOTIDE SEQUENCE [LARGE SCALE GENOMIC DNA]</scope>
    <source>
        <strain evidence="7 8">CBS 180</strain>
    </source>
</reference>
<dbReference type="Pfam" id="PF11951">
    <property type="entry name" value="Fungal_trans_2"/>
    <property type="match status" value="1"/>
</dbReference>
<dbReference type="PROSITE" id="PS50048">
    <property type="entry name" value="ZN2_CY6_FUNGAL_2"/>
    <property type="match status" value="1"/>
</dbReference>